<keyword evidence="8 10" id="KW-0472">Membrane</keyword>
<feature type="transmembrane region" description="Helical" evidence="10">
    <location>
        <begin position="305"/>
        <end position="328"/>
    </location>
</feature>
<evidence type="ECO:0000256" key="9">
    <source>
        <dbReference type="ARBA" id="ARBA00023201"/>
    </source>
</evidence>
<evidence type="ECO:0000256" key="10">
    <source>
        <dbReference type="RuleBase" id="RU366002"/>
    </source>
</evidence>
<reference evidence="13" key="1">
    <citation type="journal article" date="2019" name="Int. J. Syst. Evol. Microbiol.">
        <title>The Global Catalogue of Microorganisms (GCM) 10K type strain sequencing project: providing services to taxonomists for standard genome sequencing and annotation.</title>
        <authorList>
            <consortium name="The Broad Institute Genomics Platform"/>
            <consortium name="The Broad Institute Genome Sequencing Center for Infectious Disease"/>
            <person name="Wu L."/>
            <person name="Ma J."/>
        </authorList>
    </citation>
    <scope>NUCLEOTIDE SEQUENCE [LARGE SCALE GENOMIC DNA]</scope>
    <source>
        <strain evidence="13">CGMCC 1.9106</strain>
    </source>
</reference>
<keyword evidence="9 10" id="KW-0739">Sodium transport</keyword>
<evidence type="ECO:0000256" key="5">
    <source>
        <dbReference type="ARBA" id="ARBA00022989"/>
    </source>
</evidence>
<name>A0ABW2GXN7_9ACTN</name>
<keyword evidence="5 10" id="KW-1133">Transmembrane helix</keyword>
<sequence>MNALVVAVVLTVIVVAVSALSRRYNLLNPIVLVVVGLALALIPGFPVVVLEPEVVLIGVLPPLLYVAALETSVPAFRHNIRSILLLAVGLVIFTAVAVGLLVHALLPQVPLAACLALGAVVAPPDAVAATAIAKRIGLPRRLVTILEGESLLNDATALVIFRVTVVVAIGTAVGPMAVAQQVMLAAGGGVLVGALGALTAAFLHRRTRDPLIDNSISLLTPFAVTVVAELIHASAVVAVVVAGLYLGHRMPTLMSAASRLQMGAFWRMITFMLEGLVFLVVGLQLREVLADLNTPFAEVAGLTLAVLATVIIARFAWMYPVAYLVRLLPMVRRHGTGIDFTGATVISWAGMRGVVTLATALALPAVLAGRMPYPRALFVWLAFAVIVGTLVLQGMTLPMVARMLKVQADDPTRDILAEAQAQQQASKAARERLESLADTASPEVVDKLRLLTERRSNAVWERLGADRETPSAVYVRLRREMLEAERAVFRAARDAGRIPEDVLVRAQRDMDLEESMLERMDRPA</sequence>
<evidence type="ECO:0000259" key="11">
    <source>
        <dbReference type="Pfam" id="PF00999"/>
    </source>
</evidence>
<dbReference type="InterPro" id="IPR006153">
    <property type="entry name" value="Cation/H_exchanger_TM"/>
</dbReference>
<keyword evidence="6 10" id="KW-0915">Sodium</keyword>
<evidence type="ECO:0000256" key="4">
    <source>
        <dbReference type="ARBA" id="ARBA00022692"/>
    </source>
</evidence>
<evidence type="ECO:0000256" key="7">
    <source>
        <dbReference type="ARBA" id="ARBA00023065"/>
    </source>
</evidence>
<protein>
    <submittedName>
        <fullName evidence="12">Na+/H+ antiporter</fullName>
    </submittedName>
</protein>
<dbReference type="Pfam" id="PF00999">
    <property type="entry name" value="Na_H_Exchanger"/>
    <property type="match status" value="1"/>
</dbReference>
<evidence type="ECO:0000256" key="6">
    <source>
        <dbReference type="ARBA" id="ARBA00023053"/>
    </source>
</evidence>
<keyword evidence="4 10" id="KW-0812">Transmembrane</keyword>
<organism evidence="12 13">
    <name type="scientific">Catellatospora aurea</name>
    <dbReference type="NCBI Taxonomy" id="1337874"/>
    <lineage>
        <taxon>Bacteria</taxon>
        <taxon>Bacillati</taxon>
        <taxon>Actinomycetota</taxon>
        <taxon>Actinomycetes</taxon>
        <taxon>Micromonosporales</taxon>
        <taxon>Micromonosporaceae</taxon>
        <taxon>Catellatospora</taxon>
    </lineage>
</organism>
<comment type="subcellular location">
    <subcellularLocation>
        <location evidence="1 10">Cell membrane</location>
        <topology evidence="1 10">Multi-pass membrane protein</topology>
    </subcellularLocation>
</comment>
<evidence type="ECO:0000313" key="13">
    <source>
        <dbReference type="Proteomes" id="UP001596392"/>
    </source>
</evidence>
<keyword evidence="3 10" id="KW-1003">Cell membrane</keyword>
<comment type="caution">
    <text evidence="12">The sequence shown here is derived from an EMBL/GenBank/DDBJ whole genome shotgun (WGS) entry which is preliminary data.</text>
</comment>
<feature type="domain" description="Cation/H+ exchanger transmembrane" evidence="11">
    <location>
        <begin position="12"/>
        <end position="401"/>
    </location>
</feature>
<proteinExistence type="inferred from homology"/>
<keyword evidence="10" id="KW-0050">Antiport</keyword>
<evidence type="ECO:0000256" key="1">
    <source>
        <dbReference type="ARBA" id="ARBA00004651"/>
    </source>
</evidence>
<feature type="transmembrane region" description="Helical" evidence="10">
    <location>
        <begin position="340"/>
        <end position="365"/>
    </location>
</feature>
<dbReference type="Gene3D" id="6.10.140.1330">
    <property type="match status" value="1"/>
</dbReference>
<dbReference type="InterPro" id="IPR004705">
    <property type="entry name" value="Cation/H_exchanger_CPA1_bac"/>
</dbReference>
<feature type="transmembrane region" description="Helical" evidence="10">
    <location>
        <begin position="83"/>
        <end position="106"/>
    </location>
</feature>
<dbReference type="RefSeq" id="WP_376807692.1">
    <property type="nucleotide sequence ID" value="NZ_JBHTAC010000018.1"/>
</dbReference>
<accession>A0ABW2GXN7</accession>
<feature type="transmembrane region" description="Helical" evidence="10">
    <location>
        <begin position="377"/>
        <end position="397"/>
    </location>
</feature>
<dbReference type="PANTHER" id="PTHR10110">
    <property type="entry name" value="SODIUM/HYDROGEN EXCHANGER"/>
    <property type="match status" value="1"/>
</dbReference>
<comment type="similarity">
    <text evidence="10">Belongs to the monovalent cation:proton antiporter 1 (CPA1) transporter (TC 2.A.36) family.</text>
</comment>
<evidence type="ECO:0000256" key="2">
    <source>
        <dbReference type="ARBA" id="ARBA00022448"/>
    </source>
</evidence>
<feature type="transmembrane region" description="Helical" evidence="10">
    <location>
        <begin position="182"/>
        <end position="202"/>
    </location>
</feature>
<keyword evidence="2 10" id="KW-0813">Transport</keyword>
<feature type="transmembrane region" description="Helical" evidence="10">
    <location>
        <begin position="265"/>
        <end position="285"/>
    </location>
</feature>
<dbReference type="EMBL" id="JBHTAC010000018">
    <property type="protein sequence ID" value="MFC7244685.1"/>
    <property type="molecule type" value="Genomic_DNA"/>
</dbReference>
<comment type="caution">
    <text evidence="10">Lacks conserved residue(s) required for the propagation of feature annotation.</text>
</comment>
<dbReference type="PANTHER" id="PTHR10110:SF86">
    <property type="entry name" value="SODIUM_HYDROGEN EXCHANGER 7"/>
    <property type="match status" value="1"/>
</dbReference>
<evidence type="ECO:0000256" key="3">
    <source>
        <dbReference type="ARBA" id="ARBA00022475"/>
    </source>
</evidence>
<feature type="transmembrane region" description="Helical" evidence="10">
    <location>
        <begin position="29"/>
        <end position="50"/>
    </location>
</feature>
<evidence type="ECO:0000313" key="12">
    <source>
        <dbReference type="EMBL" id="MFC7244685.1"/>
    </source>
</evidence>
<keyword evidence="13" id="KW-1185">Reference proteome</keyword>
<comment type="function">
    <text evidence="10">Na(+)/H(+) antiporter that extrudes sodium in exchange for external protons.</text>
</comment>
<feature type="transmembrane region" description="Helical" evidence="10">
    <location>
        <begin position="155"/>
        <end position="175"/>
    </location>
</feature>
<keyword evidence="7 10" id="KW-0406">Ion transport</keyword>
<feature type="transmembrane region" description="Helical" evidence="10">
    <location>
        <begin position="222"/>
        <end position="245"/>
    </location>
</feature>
<evidence type="ECO:0000256" key="8">
    <source>
        <dbReference type="ARBA" id="ARBA00023136"/>
    </source>
</evidence>
<dbReference type="Proteomes" id="UP001596392">
    <property type="component" value="Unassembled WGS sequence"/>
</dbReference>
<dbReference type="InterPro" id="IPR018422">
    <property type="entry name" value="Cation/H_exchanger_CPA1"/>
</dbReference>
<gene>
    <name evidence="12" type="ORF">ACFQO7_19585</name>
</gene>
<dbReference type="NCBIfam" id="TIGR00831">
    <property type="entry name" value="a_cpa1"/>
    <property type="match status" value="1"/>
</dbReference>